<feature type="non-terminal residue" evidence="1">
    <location>
        <position position="86"/>
    </location>
</feature>
<dbReference type="EMBL" id="QXEV01000033">
    <property type="protein sequence ID" value="RIA64872.1"/>
    <property type="molecule type" value="Genomic_DNA"/>
</dbReference>
<protein>
    <submittedName>
        <fullName evidence="1">Uncharacterized protein</fullName>
    </submittedName>
</protein>
<organism evidence="1 2">
    <name type="scientific">Anaeroplasma bactoclasticum</name>
    <dbReference type="NCBI Taxonomy" id="2088"/>
    <lineage>
        <taxon>Bacteria</taxon>
        <taxon>Bacillati</taxon>
        <taxon>Mycoplasmatota</taxon>
        <taxon>Mollicutes</taxon>
        <taxon>Anaeroplasmatales</taxon>
        <taxon>Anaeroplasmataceae</taxon>
        <taxon>Anaeroplasma</taxon>
    </lineage>
</organism>
<evidence type="ECO:0000313" key="1">
    <source>
        <dbReference type="EMBL" id="RIA64872.1"/>
    </source>
</evidence>
<dbReference type="Proteomes" id="UP000266506">
    <property type="component" value="Unassembled WGS sequence"/>
</dbReference>
<sequence>MKNYSTLNDILKDEIVNYIKDITKGLGKVDTHFISDIFTGILKHNTVILSDIVRQTGNLNIKKGVERLERHLDSFDDIKNILLSNY</sequence>
<dbReference type="InParanoid" id="A0A397QUY3"/>
<reference evidence="1 2" key="1">
    <citation type="submission" date="2018-08" db="EMBL/GenBank/DDBJ databases">
        <title>Genomic Encyclopedia of Archaeal and Bacterial Type Strains, Phase II (KMG-II): from individual species to whole genera.</title>
        <authorList>
            <person name="Goeker M."/>
        </authorList>
    </citation>
    <scope>NUCLEOTIDE SEQUENCE [LARGE SCALE GENOMIC DNA]</scope>
    <source>
        <strain evidence="1 2">ATCC 27112</strain>
    </source>
</reference>
<accession>A0A397QUY3</accession>
<evidence type="ECO:0000313" key="2">
    <source>
        <dbReference type="Proteomes" id="UP000266506"/>
    </source>
</evidence>
<proteinExistence type="predicted"/>
<gene>
    <name evidence="1" type="ORF">EI71_01827</name>
</gene>
<dbReference type="AlphaFoldDB" id="A0A397QUY3"/>
<comment type="caution">
    <text evidence="1">The sequence shown here is derived from an EMBL/GenBank/DDBJ whole genome shotgun (WGS) entry which is preliminary data.</text>
</comment>
<dbReference type="RefSeq" id="WP_211321096.1">
    <property type="nucleotide sequence ID" value="NZ_QXEV01000033.1"/>
</dbReference>
<name>A0A397QUY3_9MOLU</name>
<keyword evidence="2" id="KW-1185">Reference proteome</keyword>